<sequence>MKNIMGQSIVLILLLVVGHFGHSDAEPSVCGDMPPVIPITEDTLPGTLLLNFANSSIPGVTDIVIEGLEPADGFVSLNISRRAFVLKNAIDAENMTQALSYKVICKYKQLGLVKPGVIFFFN</sequence>
<dbReference type="AlphaFoldDB" id="A0A1S3J941"/>
<name>A0A1S3J941_LINAN</name>
<keyword evidence="2" id="KW-1185">Reference proteome</keyword>
<accession>A0A1S3J941</accession>
<dbReference type="RefSeq" id="XP_013406922.1">
    <property type="nucleotide sequence ID" value="XM_013551468.1"/>
</dbReference>
<keyword evidence="1" id="KW-0732">Signal</keyword>
<proteinExistence type="predicted"/>
<dbReference type="Proteomes" id="UP000085678">
    <property type="component" value="Unplaced"/>
</dbReference>
<reference evidence="3" key="1">
    <citation type="submission" date="2025-08" db="UniProtKB">
        <authorList>
            <consortium name="RefSeq"/>
        </authorList>
    </citation>
    <scope>IDENTIFICATION</scope>
    <source>
        <tissue evidence="3">Gonads</tissue>
    </source>
</reference>
<organism evidence="2 3">
    <name type="scientific">Lingula anatina</name>
    <name type="common">Brachiopod</name>
    <name type="synonym">Lingula unguis</name>
    <dbReference type="NCBI Taxonomy" id="7574"/>
    <lineage>
        <taxon>Eukaryota</taxon>
        <taxon>Metazoa</taxon>
        <taxon>Spiralia</taxon>
        <taxon>Lophotrochozoa</taxon>
        <taxon>Brachiopoda</taxon>
        <taxon>Linguliformea</taxon>
        <taxon>Lingulata</taxon>
        <taxon>Lingulida</taxon>
        <taxon>Linguloidea</taxon>
        <taxon>Lingulidae</taxon>
        <taxon>Lingula</taxon>
    </lineage>
</organism>
<feature type="chain" id="PRO_5010335483" evidence="1">
    <location>
        <begin position="26"/>
        <end position="122"/>
    </location>
</feature>
<evidence type="ECO:0000313" key="3">
    <source>
        <dbReference type="RefSeq" id="XP_013406922.1"/>
    </source>
</evidence>
<dbReference type="GeneID" id="106171231"/>
<dbReference type="KEGG" id="lak:106171231"/>
<evidence type="ECO:0000313" key="2">
    <source>
        <dbReference type="Proteomes" id="UP000085678"/>
    </source>
</evidence>
<feature type="signal peptide" evidence="1">
    <location>
        <begin position="1"/>
        <end position="25"/>
    </location>
</feature>
<gene>
    <name evidence="3" type="primary">LOC106171231</name>
</gene>
<protein>
    <submittedName>
        <fullName evidence="3">Uncharacterized protein LOC106171231</fullName>
    </submittedName>
</protein>
<dbReference type="InParanoid" id="A0A1S3J941"/>
<evidence type="ECO:0000256" key="1">
    <source>
        <dbReference type="SAM" id="SignalP"/>
    </source>
</evidence>